<name>A0A5N7MXI6_9HYPH</name>
<dbReference type="GO" id="GO:0003677">
    <property type="term" value="F:DNA binding"/>
    <property type="evidence" value="ECO:0007669"/>
    <property type="project" value="InterPro"/>
</dbReference>
<protein>
    <submittedName>
        <fullName evidence="3">MucR family transcriptional regulator</fullName>
    </submittedName>
</protein>
<comment type="caution">
    <text evidence="3">The sequence shown here is derived from an EMBL/GenBank/DDBJ whole genome shotgun (WGS) entry which is preliminary data.</text>
</comment>
<comment type="similarity">
    <text evidence="1">Belongs to the ros/MucR family.</text>
</comment>
<reference evidence="3 4" key="1">
    <citation type="journal article" date="2019" name="Syst. Appl. Microbiol.">
        <title>Microvirga tunisiensis sp. nov., a root nodule symbiotic bacterium isolated from Lupinus micranthus and L. luteus grown in Northern Tunisia.</title>
        <authorList>
            <person name="Msaddak A."/>
            <person name="Rejili M."/>
            <person name="Duran D."/>
            <person name="Mars M."/>
            <person name="Palacios J.M."/>
            <person name="Ruiz-Argueso T."/>
            <person name="Rey L."/>
            <person name="Imperial J."/>
        </authorList>
    </citation>
    <scope>NUCLEOTIDE SEQUENCE [LARGE SCALE GENOMIC DNA]</scope>
    <source>
        <strain evidence="3 4">Lmie10</strain>
    </source>
</reference>
<evidence type="ECO:0000313" key="3">
    <source>
        <dbReference type="EMBL" id="MPR31661.1"/>
    </source>
</evidence>
<keyword evidence="4" id="KW-1185">Reference proteome</keyword>
<sequence length="168" mass="18316">MDQPEQQLDFASITADIVSSYVANNAVHRTDLPNVIASVHAALQGLTAPKQTEPEKPEPAVSIRRSITPDFLISLEDGKKYKTFKRHLGKLGLTAEKYRAKWGLPADYPMVAPNYAAKRSELAKSSGLGQQRRKTTAKAVAAPEETVTARAESSMPKRGRPSKKSASE</sequence>
<feature type="compositionally biased region" description="Basic residues" evidence="2">
    <location>
        <begin position="157"/>
        <end position="168"/>
    </location>
</feature>
<gene>
    <name evidence="3" type="ORF">FS320_44315</name>
</gene>
<dbReference type="GO" id="GO:0008270">
    <property type="term" value="F:zinc ion binding"/>
    <property type="evidence" value="ECO:0007669"/>
    <property type="project" value="InterPro"/>
</dbReference>
<evidence type="ECO:0000256" key="1">
    <source>
        <dbReference type="ARBA" id="ARBA00007031"/>
    </source>
</evidence>
<dbReference type="AlphaFoldDB" id="A0A5N7MXI6"/>
<dbReference type="Pfam" id="PF05443">
    <property type="entry name" value="ROS_MUCR"/>
    <property type="match status" value="1"/>
</dbReference>
<dbReference type="InterPro" id="IPR041920">
    <property type="entry name" value="ROS/MUCR_sf"/>
</dbReference>
<accession>A0A5N7MXI6</accession>
<dbReference type="GO" id="GO:0006355">
    <property type="term" value="P:regulation of DNA-templated transcription"/>
    <property type="evidence" value="ECO:0007669"/>
    <property type="project" value="InterPro"/>
</dbReference>
<evidence type="ECO:0000313" key="4">
    <source>
        <dbReference type="Proteomes" id="UP000403266"/>
    </source>
</evidence>
<dbReference type="InterPro" id="IPR008807">
    <property type="entry name" value="ROS_MUCR"/>
</dbReference>
<evidence type="ECO:0000256" key="2">
    <source>
        <dbReference type="SAM" id="MobiDB-lite"/>
    </source>
</evidence>
<dbReference type="Gene3D" id="1.10.10.1550">
    <property type="entry name" value="ROS/MUCR transcriptional regulator protein"/>
    <property type="match status" value="1"/>
</dbReference>
<dbReference type="Proteomes" id="UP000403266">
    <property type="component" value="Unassembled WGS sequence"/>
</dbReference>
<feature type="region of interest" description="Disordered" evidence="2">
    <location>
        <begin position="121"/>
        <end position="168"/>
    </location>
</feature>
<dbReference type="EMBL" id="VOSK01000879">
    <property type="protein sequence ID" value="MPR31661.1"/>
    <property type="molecule type" value="Genomic_DNA"/>
</dbReference>
<organism evidence="3 4">
    <name type="scientific">Microvirga tunisiensis</name>
    <dbReference type="NCBI Taxonomy" id="2108360"/>
    <lineage>
        <taxon>Bacteria</taxon>
        <taxon>Pseudomonadati</taxon>
        <taxon>Pseudomonadota</taxon>
        <taxon>Alphaproteobacteria</taxon>
        <taxon>Hyphomicrobiales</taxon>
        <taxon>Methylobacteriaceae</taxon>
        <taxon>Microvirga</taxon>
    </lineage>
</organism>
<dbReference type="OrthoDB" id="9809693at2"/>
<proteinExistence type="inferred from homology"/>
<dbReference type="RefSeq" id="WP_152718767.1">
    <property type="nucleotide sequence ID" value="NZ_VOSJ01001017.1"/>
</dbReference>